<dbReference type="EMBL" id="CACRTW010000056">
    <property type="protein sequence ID" value="VYU40665.1"/>
    <property type="molecule type" value="Genomic_DNA"/>
</dbReference>
<sequence length="96" mass="11247">MLEIQFTPQFQKDSKRLSKKHYNLDLLKEVIDLVAEDTDESRSILRQRHNMHMLKGNWSGNNECHVANAGDWLVIWRTGNGLAVFQRTGPHDELFR</sequence>
<dbReference type="GO" id="GO:0006402">
    <property type="term" value="P:mRNA catabolic process"/>
    <property type="evidence" value="ECO:0007669"/>
    <property type="project" value="TreeGrafter"/>
</dbReference>
<gene>
    <name evidence="3" type="primary">yafQ</name>
    <name evidence="3" type="ORF">CALFYP39_00061</name>
</gene>
<feature type="active site" description="Proton donor" evidence="2">
    <location>
        <position position="91"/>
    </location>
</feature>
<keyword evidence="3" id="KW-0378">Hydrolase</keyword>
<reference evidence="3" key="1">
    <citation type="submission" date="2019-11" db="EMBL/GenBank/DDBJ databases">
        <authorList>
            <person name="Feng L."/>
        </authorList>
    </citation>
    <scope>NUCLEOTIDE SEQUENCE</scope>
    <source>
        <strain evidence="3">CaerofaciensLFYP39</strain>
    </source>
</reference>
<organism evidence="3">
    <name type="scientific">Collinsella aerofaciens</name>
    <dbReference type="NCBI Taxonomy" id="74426"/>
    <lineage>
        <taxon>Bacteria</taxon>
        <taxon>Bacillati</taxon>
        <taxon>Actinomycetota</taxon>
        <taxon>Coriobacteriia</taxon>
        <taxon>Coriobacteriales</taxon>
        <taxon>Coriobacteriaceae</taxon>
        <taxon>Collinsella</taxon>
    </lineage>
</organism>
<dbReference type="Pfam" id="PF15738">
    <property type="entry name" value="YafQ_toxin"/>
    <property type="match status" value="1"/>
</dbReference>
<accession>A0A6N3EKS2</accession>
<dbReference type="InterPro" id="IPR007712">
    <property type="entry name" value="RelE/ParE_toxin"/>
</dbReference>
<dbReference type="NCBIfam" id="TIGR02385">
    <property type="entry name" value="RelE_StbE"/>
    <property type="match status" value="1"/>
</dbReference>
<dbReference type="SUPFAM" id="SSF143011">
    <property type="entry name" value="RelE-like"/>
    <property type="match status" value="1"/>
</dbReference>
<dbReference type="RefSeq" id="WP_156600902.1">
    <property type="nucleotide sequence ID" value="NZ_CACRTW010000056.1"/>
</dbReference>
<evidence type="ECO:0000256" key="1">
    <source>
        <dbReference type="ARBA" id="ARBA00022649"/>
    </source>
</evidence>
<dbReference type="GO" id="GO:0016787">
    <property type="term" value="F:hydrolase activity"/>
    <property type="evidence" value="ECO:0007669"/>
    <property type="project" value="UniProtKB-KW"/>
</dbReference>
<dbReference type="EC" id="3.1.-.-" evidence="3"/>
<dbReference type="AlphaFoldDB" id="A0A6N3EKS2"/>
<dbReference type="InterPro" id="IPR035093">
    <property type="entry name" value="RelE/ParE_toxin_dom_sf"/>
</dbReference>
<dbReference type="Gene3D" id="3.30.2310.20">
    <property type="entry name" value="RelE-like"/>
    <property type="match status" value="1"/>
</dbReference>
<evidence type="ECO:0000256" key="2">
    <source>
        <dbReference type="PIRSR" id="PIRSR006156-1"/>
    </source>
</evidence>
<protein>
    <submittedName>
        <fullName evidence="3">mRNA interferase YafQ</fullName>
        <ecNumber evidence="3">3.1.-.-</ecNumber>
    </submittedName>
</protein>
<dbReference type="GO" id="GO:0004521">
    <property type="term" value="F:RNA endonuclease activity"/>
    <property type="evidence" value="ECO:0007669"/>
    <property type="project" value="TreeGrafter"/>
</dbReference>
<evidence type="ECO:0000313" key="3">
    <source>
        <dbReference type="EMBL" id="VYU40665.1"/>
    </source>
</evidence>
<dbReference type="PIRSF" id="PIRSF006156">
    <property type="entry name" value="YafQ"/>
    <property type="match status" value="1"/>
</dbReference>
<dbReference type="GO" id="GO:0006415">
    <property type="term" value="P:translational termination"/>
    <property type="evidence" value="ECO:0007669"/>
    <property type="project" value="TreeGrafter"/>
</dbReference>
<keyword evidence="1" id="KW-1277">Toxin-antitoxin system</keyword>
<name>A0A6N3EKS2_9ACTN</name>
<dbReference type="PANTHER" id="PTHR40588">
    <property type="entry name" value="MRNA INTERFERASE TOXIN YAFQ"/>
    <property type="match status" value="1"/>
</dbReference>
<dbReference type="InterPro" id="IPR004386">
    <property type="entry name" value="Toxin_YafQ-like"/>
</dbReference>
<dbReference type="PANTHER" id="PTHR40588:SF1">
    <property type="entry name" value="MRNA INTERFERASE TOXIN YAFQ"/>
    <property type="match status" value="1"/>
</dbReference>
<proteinExistence type="predicted"/>